<reference evidence="2" key="1">
    <citation type="journal article" date="2014" name="Int. J. Syst. Evol. Microbiol.">
        <title>Complete genome of a new Firmicutes species belonging to the dominant human colonic microbiota ('Ruminococcus bicirculans') reveals two chromosomes and a selective capacity to utilize plant glucans.</title>
        <authorList>
            <consortium name="NISC Comparative Sequencing Program"/>
            <person name="Wegmann U."/>
            <person name="Louis P."/>
            <person name="Goesmann A."/>
            <person name="Henrissat B."/>
            <person name="Duncan S.H."/>
            <person name="Flint H.J."/>
        </authorList>
    </citation>
    <scope>NUCLEOTIDE SEQUENCE</scope>
    <source>
        <strain evidence="2">CGMCC 1.11013</strain>
    </source>
</reference>
<dbReference type="Proteomes" id="UP000597138">
    <property type="component" value="Unassembled WGS sequence"/>
</dbReference>
<dbReference type="AlphaFoldDB" id="A0A069P405"/>
<keyword evidence="5" id="KW-1185">Reference proteome</keyword>
<dbReference type="Proteomes" id="UP000027439">
    <property type="component" value="Unassembled WGS sequence"/>
</dbReference>
<reference evidence="3 4" key="2">
    <citation type="submission" date="2014-03" db="EMBL/GenBank/DDBJ databases">
        <title>Draft Genome Sequences of Four Burkholderia Strains.</title>
        <authorList>
            <person name="Liu X.Y."/>
            <person name="Li C.X."/>
            <person name="Xu J.H."/>
        </authorList>
    </citation>
    <scope>NUCLEOTIDE SEQUENCE [LARGE SCALE GENOMIC DNA]</scope>
    <source>
        <strain evidence="3 4">R27</strain>
    </source>
</reference>
<comment type="caution">
    <text evidence="3">The sequence shown here is derived from an EMBL/GenBank/DDBJ whole genome shotgun (WGS) entry which is preliminary data.</text>
</comment>
<evidence type="ECO:0000313" key="2">
    <source>
        <dbReference type="EMBL" id="GGD85134.1"/>
    </source>
</evidence>
<proteinExistence type="predicted"/>
<dbReference type="EMBL" id="JFHE01000007">
    <property type="protein sequence ID" value="KDR35420.1"/>
    <property type="molecule type" value="Genomic_DNA"/>
</dbReference>
<dbReference type="OrthoDB" id="9114065at2"/>
<accession>A0A069P405</accession>
<evidence type="ECO:0000256" key="1">
    <source>
        <dbReference type="SAM" id="MobiDB-lite"/>
    </source>
</evidence>
<evidence type="ECO:0008006" key="6">
    <source>
        <dbReference type="Google" id="ProtNLM"/>
    </source>
</evidence>
<evidence type="ECO:0000313" key="4">
    <source>
        <dbReference type="Proteomes" id="UP000027439"/>
    </source>
</evidence>
<reference evidence="2" key="4">
    <citation type="submission" date="2024-05" db="EMBL/GenBank/DDBJ databases">
        <authorList>
            <person name="Sun Q."/>
            <person name="Zhou Y."/>
        </authorList>
    </citation>
    <scope>NUCLEOTIDE SEQUENCE</scope>
    <source>
        <strain evidence="2">CGMCC 1.11013</strain>
    </source>
</reference>
<gene>
    <name evidence="3" type="ORF">BG57_29815</name>
    <name evidence="2" type="ORF">GCM10010985_44630</name>
</gene>
<reference evidence="5" key="3">
    <citation type="journal article" date="2019" name="Int. J. Syst. Evol. Microbiol.">
        <title>The Global Catalogue of Microorganisms (GCM) 10K type strain sequencing project: providing services to taxonomists for standard genome sequencing and annotation.</title>
        <authorList>
            <consortium name="The Broad Institute Genomics Platform"/>
            <consortium name="The Broad Institute Genome Sequencing Center for Infectious Disease"/>
            <person name="Wu L."/>
            <person name="Ma J."/>
        </authorList>
    </citation>
    <scope>NUCLEOTIDE SEQUENCE [LARGE SCALE GENOMIC DNA]</scope>
    <source>
        <strain evidence="5">CGMCC 1.11013</strain>
    </source>
</reference>
<dbReference type="STRING" id="1071679.BG57_29815"/>
<evidence type="ECO:0000313" key="3">
    <source>
        <dbReference type="EMBL" id="KDR35420.1"/>
    </source>
</evidence>
<dbReference type="EMBL" id="BMEG01000008">
    <property type="protein sequence ID" value="GGD85134.1"/>
    <property type="molecule type" value="Genomic_DNA"/>
</dbReference>
<dbReference type="eggNOG" id="COG1566">
    <property type="taxonomic scope" value="Bacteria"/>
</dbReference>
<organism evidence="3 4">
    <name type="scientific">Caballeronia grimmiae</name>
    <dbReference type="NCBI Taxonomy" id="1071679"/>
    <lineage>
        <taxon>Bacteria</taxon>
        <taxon>Pseudomonadati</taxon>
        <taxon>Pseudomonadota</taxon>
        <taxon>Betaproteobacteria</taxon>
        <taxon>Burkholderiales</taxon>
        <taxon>Burkholderiaceae</taxon>
        <taxon>Caballeronia</taxon>
    </lineage>
</organism>
<dbReference type="RefSeq" id="WP_035962910.1">
    <property type="nucleotide sequence ID" value="NZ_BMEG01000008.1"/>
</dbReference>
<name>A0A069P405_9BURK</name>
<sequence length="193" mass="20399">MNLHDQLGALESSLDALLRAAAHPAAVAPAVVSTDETANDAPAPLPFHAHDGEQVGVPAEPRALNTANDAEAVAMAEPAAEAQPGTPPTLTVSRPDRDAIQMSIGGQSVLLNPEGVSELIQELSNVRASMSEEQPMGVAPGWRFAATKNPVMAVQKQANGDRLLLMRHTGHGWVPFTFSPDMVVELYAMLTKR</sequence>
<evidence type="ECO:0000313" key="5">
    <source>
        <dbReference type="Proteomes" id="UP000597138"/>
    </source>
</evidence>
<feature type="region of interest" description="Disordered" evidence="1">
    <location>
        <begin position="34"/>
        <end position="53"/>
    </location>
</feature>
<protein>
    <recommendedName>
        <fullName evidence="6">Phage tail protein</fullName>
    </recommendedName>
</protein>